<dbReference type="EMBL" id="LT607750">
    <property type="protein sequence ID" value="SCG79485.1"/>
    <property type="molecule type" value="Genomic_DNA"/>
</dbReference>
<dbReference type="Proteomes" id="UP000198217">
    <property type="component" value="Chromosome I"/>
</dbReference>
<accession>A0A1C5K9J6</accession>
<dbReference type="InterPro" id="IPR005543">
    <property type="entry name" value="PASTA_dom"/>
</dbReference>
<feature type="region of interest" description="Disordered" evidence="1">
    <location>
        <begin position="203"/>
        <end position="251"/>
    </location>
</feature>
<dbReference type="Pfam" id="PF03793">
    <property type="entry name" value="PASTA"/>
    <property type="match status" value="1"/>
</dbReference>
<dbReference type="RefSeq" id="WP_088996751.1">
    <property type="nucleotide sequence ID" value="NZ_LT607750.1"/>
</dbReference>
<dbReference type="AlphaFoldDB" id="A0A1C5K9J6"/>
<evidence type="ECO:0000256" key="1">
    <source>
        <dbReference type="SAM" id="MobiDB-lite"/>
    </source>
</evidence>
<protein>
    <submittedName>
        <fullName evidence="4">PASTA domain-containing protein</fullName>
    </submittedName>
</protein>
<keyword evidence="2" id="KW-0472">Membrane</keyword>
<proteinExistence type="predicted"/>
<feature type="domain" description="PASTA" evidence="3">
    <location>
        <begin position="166"/>
        <end position="231"/>
    </location>
</feature>
<feature type="compositionally biased region" description="Pro residues" evidence="1">
    <location>
        <begin position="160"/>
        <end position="172"/>
    </location>
</feature>
<evidence type="ECO:0000256" key="2">
    <source>
        <dbReference type="SAM" id="Phobius"/>
    </source>
</evidence>
<keyword evidence="2" id="KW-0812">Transmembrane</keyword>
<keyword evidence="2" id="KW-1133">Transmembrane helix</keyword>
<evidence type="ECO:0000313" key="4">
    <source>
        <dbReference type="EMBL" id="SCG79485.1"/>
    </source>
</evidence>
<name>A0A1C5K9J6_9ACTN</name>
<feature type="compositionally biased region" description="Low complexity" evidence="1">
    <location>
        <begin position="135"/>
        <end position="159"/>
    </location>
</feature>
<feature type="region of interest" description="Disordered" evidence="1">
    <location>
        <begin position="1"/>
        <end position="89"/>
    </location>
</feature>
<dbReference type="SMART" id="SM00740">
    <property type="entry name" value="PASTA"/>
    <property type="match status" value="1"/>
</dbReference>
<reference evidence="4 5" key="1">
    <citation type="submission" date="2016-06" db="EMBL/GenBank/DDBJ databases">
        <authorList>
            <person name="Kjaerup R.B."/>
            <person name="Dalgaard T.S."/>
            <person name="Juul-Madsen H.R."/>
        </authorList>
    </citation>
    <scope>NUCLEOTIDE SEQUENCE [LARGE SCALE GENOMIC DNA]</scope>
    <source>
        <strain evidence="4 5">DSM 43904</strain>
    </source>
</reference>
<feature type="region of interest" description="Disordered" evidence="1">
    <location>
        <begin position="126"/>
        <end position="172"/>
    </location>
</feature>
<dbReference type="PROSITE" id="PS51178">
    <property type="entry name" value="PASTA"/>
    <property type="match status" value="1"/>
</dbReference>
<sequence>MSEPPEGDDSTRSLPPSGDRAGGPEPVDRTQRLPGPTDRTAEQPPEPAAPDRTAPLPPTGRPGPAAWSGRAEVPPPRPADYQPGGGEWYAEDSGRRWWLPILWGVVVLLLLALLGAGLWLALQSADDGTEPGPTPSVSPTRTVPTTPAPTTTEPTTRSPSPSPTSEPVEVPVPPLVGLSQEAAEAILDRLGVDHRVEYRASDRPAGTVIETDPAAGEPVPAGEEVTLTVSRGRPTPTASPSEPTTEPTPTA</sequence>
<feature type="transmembrane region" description="Helical" evidence="2">
    <location>
        <begin position="97"/>
        <end position="122"/>
    </location>
</feature>
<evidence type="ECO:0000259" key="3">
    <source>
        <dbReference type="PROSITE" id="PS51178"/>
    </source>
</evidence>
<feature type="compositionally biased region" description="Low complexity" evidence="1">
    <location>
        <begin position="234"/>
        <end position="251"/>
    </location>
</feature>
<organism evidence="4 5">
    <name type="scientific">Micromonospora echinaurantiaca</name>
    <dbReference type="NCBI Taxonomy" id="47857"/>
    <lineage>
        <taxon>Bacteria</taxon>
        <taxon>Bacillati</taxon>
        <taxon>Actinomycetota</taxon>
        <taxon>Actinomycetes</taxon>
        <taxon>Micromonosporales</taxon>
        <taxon>Micromonosporaceae</taxon>
        <taxon>Micromonospora</taxon>
    </lineage>
</organism>
<dbReference type="Gene3D" id="3.30.10.20">
    <property type="match status" value="1"/>
</dbReference>
<dbReference type="CDD" id="cd06577">
    <property type="entry name" value="PASTA_pknB"/>
    <property type="match status" value="1"/>
</dbReference>
<evidence type="ECO:0000313" key="5">
    <source>
        <dbReference type="Proteomes" id="UP000198217"/>
    </source>
</evidence>
<gene>
    <name evidence="4" type="ORF">GA0070609_5915</name>
</gene>
<keyword evidence="5" id="KW-1185">Reference proteome</keyword>